<dbReference type="SUPFAM" id="SSF55904">
    <property type="entry name" value="Ornithine decarboxylase C-terminal domain"/>
    <property type="match status" value="1"/>
</dbReference>
<dbReference type="Pfam" id="PF03711">
    <property type="entry name" value="OKR_DC_1_C"/>
    <property type="match status" value="1"/>
</dbReference>
<dbReference type="EMBL" id="WUUL01000008">
    <property type="protein sequence ID" value="MXQ54488.1"/>
    <property type="molecule type" value="Genomic_DNA"/>
</dbReference>
<dbReference type="InterPro" id="IPR052357">
    <property type="entry name" value="Orn_Lys_Arg_decarboxylase-I"/>
</dbReference>
<keyword evidence="4" id="KW-0663">Pyridoxal phosphate</keyword>
<evidence type="ECO:0000256" key="4">
    <source>
        <dbReference type="ARBA" id="ARBA00022898"/>
    </source>
</evidence>
<dbReference type="GO" id="GO:0016831">
    <property type="term" value="F:carboxy-lyase activity"/>
    <property type="evidence" value="ECO:0007669"/>
    <property type="project" value="UniProtKB-KW"/>
</dbReference>
<dbReference type="Gene3D" id="3.90.105.10">
    <property type="entry name" value="Molybdopterin biosynthesis moea protein, domain 2"/>
    <property type="match status" value="1"/>
</dbReference>
<keyword evidence="8" id="KW-0032">Aminotransferase</keyword>
<dbReference type="InterPro" id="IPR008286">
    <property type="entry name" value="Prn/Lys/Arg_de-COase_C"/>
</dbReference>
<evidence type="ECO:0000256" key="3">
    <source>
        <dbReference type="ARBA" id="ARBA00022793"/>
    </source>
</evidence>
<feature type="domain" description="Orn/Lys/Arg decarboxylases family 1 pyridoxal-P attachment site" evidence="6">
    <location>
        <begin position="8"/>
        <end position="300"/>
    </location>
</feature>
<dbReference type="PANTHER" id="PTHR43277">
    <property type="entry name" value="ARGININE DECARBOXYLASE"/>
    <property type="match status" value="1"/>
</dbReference>
<comment type="caution">
    <text evidence="8">The sequence shown here is derived from an EMBL/GenBank/DDBJ whole genome shotgun (WGS) entry which is preliminary data.</text>
</comment>
<evidence type="ECO:0000313" key="9">
    <source>
        <dbReference type="Proteomes" id="UP000430692"/>
    </source>
</evidence>
<organism evidence="8 9">
    <name type="scientific">Shimazuella alba</name>
    <dbReference type="NCBI Taxonomy" id="2690964"/>
    <lineage>
        <taxon>Bacteria</taxon>
        <taxon>Bacillati</taxon>
        <taxon>Bacillota</taxon>
        <taxon>Bacilli</taxon>
        <taxon>Bacillales</taxon>
        <taxon>Thermoactinomycetaceae</taxon>
        <taxon>Shimazuella</taxon>
    </lineage>
</organism>
<dbReference type="RefSeq" id="WP_160801851.1">
    <property type="nucleotide sequence ID" value="NZ_WUUL01000008.1"/>
</dbReference>
<evidence type="ECO:0000313" key="8">
    <source>
        <dbReference type="EMBL" id="MXQ54488.1"/>
    </source>
</evidence>
<evidence type="ECO:0000259" key="6">
    <source>
        <dbReference type="Pfam" id="PF01276"/>
    </source>
</evidence>
<dbReference type="InterPro" id="IPR000310">
    <property type="entry name" value="Orn/Lys/Arg_deCO2ase_major_dom"/>
</dbReference>
<keyword evidence="5" id="KW-0456">Lyase</keyword>
<proteinExistence type="inferred from homology"/>
<dbReference type="PANTHER" id="PTHR43277:SF3">
    <property type="entry name" value="DECARBOXYLASE, PUTATIVE-RELATED"/>
    <property type="match status" value="1"/>
</dbReference>
<evidence type="ECO:0000256" key="5">
    <source>
        <dbReference type="ARBA" id="ARBA00023239"/>
    </source>
</evidence>
<dbReference type="Proteomes" id="UP000430692">
    <property type="component" value="Unassembled WGS sequence"/>
</dbReference>
<keyword evidence="3" id="KW-0210">Decarboxylase</keyword>
<dbReference type="Pfam" id="PF01276">
    <property type="entry name" value="OKR_DC_1"/>
    <property type="match status" value="1"/>
</dbReference>
<accession>A0A6I4VVA2</accession>
<keyword evidence="9" id="KW-1185">Reference proteome</keyword>
<dbReference type="SUPFAM" id="SSF53383">
    <property type="entry name" value="PLP-dependent transferases"/>
    <property type="match status" value="1"/>
</dbReference>
<dbReference type="AlphaFoldDB" id="A0A6I4VVA2"/>
<gene>
    <name evidence="8" type="ORF">GSM42_12345</name>
</gene>
<reference evidence="8 9" key="1">
    <citation type="submission" date="2019-12" db="EMBL/GenBank/DDBJ databases">
        <title>Whole-genome analyses of novel actinobacteria.</title>
        <authorList>
            <person name="Sahin N."/>
            <person name="Saygin H."/>
        </authorList>
    </citation>
    <scope>NUCLEOTIDE SEQUENCE [LARGE SCALE GENOMIC DNA]</scope>
    <source>
        <strain evidence="8 9">KC615</strain>
    </source>
</reference>
<evidence type="ECO:0000259" key="7">
    <source>
        <dbReference type="Pfam" id="PF03711"/>
    </source>
</evidence>
<protein>
    <submittedName>
        <fullName evidence="8">Aminotransferase class I/II-fold pyridoxal phosphate-dependent enzyme</fullName>
    </submittedName>
</protein>
<comment type="cofactor">
    <cofactor evidence="1">
        <name>pyridoxal 5'-phosphate</name>
        <dbReference type="ChEBI" id="CHEBI:597326"/>
    </cofactor>
</comment>
<comment type="similarity">
    <text evidence="2">Belongs to the Orn/Lys/Arg decarboxylase class-I family.</text>
</comment>
<dbReference type="InterPro" id="IPR015421">
    <property type="entry name" value="PyrdxlP-dep_Trfase_major"/>
</dbReference>
<dbReference type="InterPro" id="IPR015424">
    <property type="entry name" value="PyrdxlP-dep_Trfase"/>
</dbReference>
<dbReference type="InterPro" id="IPR036633">
    <property type="entry name" value="Prn/Lys/Arg_de-COase_C_sf"/>
</dbReference>
<sequence>MTDQSRAPLWEALQKHTIQSKANFHVPGHKAGQVFDKEALPRYSSILPFDLTEVGDLDDLHAPTGVIQEAQQLAAEVFQADYTRFLVGGTTAGILASILTVCKPGDKILVARHCHQSVFHGCLLAGATVVPIPYIIDRVSGLEAPVSSIQVKALLQQHPDAKAVVLTSPTYFGVVQKIEELAKVIHSYKIPLIVDEAHGAHFGFHTTLPKRAMEFGADICIQSTHKMLPSLTMSSMIHGKERFIDRELLDTYLRMIQSSSPSYVLMASLDLSRRYMVKEGESILTNVLRLLDSFRKSLYKLPFIVEKKTVTKMDPLKLSLSSSYFSGFELASQLEDKGVYAELADDQKVLLVFSLGTKQAELDYLLQCLSQIHEYKPILTEKKNTTLLTPQEGEIIPYAECRTRERCRVPAKQAVGKRSAVHLVPYPPGIPIVLMGETIYQETLEYLLFLHQTGGKVRGIEQQDDQYWLSVYN</sequence>
<name>A0A6I4VVA2_9BACL</name>
<dbReference type="Gene3D" id="3.40.640.10">
    <property type="entry name" value="Type I PLP-dependent aspartate aminotransferase-like (Major domain)"/>
    <property type="match status" value="1"/>
</dbReference>
<feature type="domain" description="Orn/Lys/Arg decarboxylase C-terminal" evidence="7">
    <location>
        <begin position="398"/>
        <end position="462"/>
    </location>
</feature>
<keyword evidence="8" id="KW-0808">Transferase</keyword>
<dbReference type="GO" id="GO:0008483">
    <property type="term" value="F:transaminase activity"/>
    <property type="evidence" value="ECO:0007669"/>
    <property type="project" value="UniProtKB-KW"/>
</dbReference>
<evidence type="ECO:0000256" key="1">
    <source>
        <dbReference type="ARBA" id="ARBA00001933"/>
    </source>
</evidence>
<evidence type="ECO:0000256" key="2">
    <source>
        <dbReference type="ARBA" id="ARBA00010671"/>
    </source>
</evidence>